<keyword evidence="8" id="KW-0325">Glycoprotein</keyword>
<reference evidence="11 12" key="1">
    <citation type="journal article" date="2020" name="Cell">
        <title>Large-Scale Comparative Analyses of Tick Genomes Elucidate Their Genetic Diversity and Vector Capacities.</title>
        <authorList>
            <consortium name="Tick Genome and Microbiome Consortium (TIGMIC)"/>
            <person name="Jia N."/>
            <person name="Wang J."/>
            <person name="Shi W."/>
            <person name="Du L."/>
            <person name="Sun Y."/>
            <person name="Zhan W."/>
            <person name="Jiang J.F."/>
            <person name="Wang Q."/>
            <person name="Zhang B."/>
            <person name="Ji P."/>
            <person name="Bell-Sakyi L."/>
            <person name="Cui X.M."/>
            <person name="Yuan T.T."/>
            <person name="Jiang B.G."/>
            <person name="Yang W.F."/>
            <person name="Lam T.T."/>
            <person name="Chang Q.C."/>
            <person name="Ding S.J."/>
            <person name="Wang X.J."/>
            <person name="Zhu J.G."/>
            <person name="Ruan X.D."/>
            <person name="Zhao L."/>
            <person name="Wei J.T."/>
            <person name="Ye R.Z."/>
            <person name="Que T.C."/>
            <person name="Du C.H."/>
            <person name="Zhou Y.H."/>
            <person name="Cheng J.X."/>
            <person name="Dai P.F."/>
            <person name="Guo W.B."/>
            <person name="Han X.H."/>
            <person name="Huang E.J."/>
            <person name="Li L.F."/>
            <person name="Wei W."/>
            <person name="Gao Y.C."/>
            <person name="Liu J.Z."/>
            <person name="Shao H.Z."/>
            <person name="Wang X."/>
            <person name="Wang C.C."/>
            <person name="Yang T.C."/>
            <person name="Huo Q.B."/>
            <person name="Li W."/>
            <person name="Chen H.Y."/>
            <person name="Chen S.E."/>
            <person name="Zhou L.G."/>
            <person name="Ni X.B."/>
            <person name="Tian J.H."/>
            <person name="Sheng Y."/>
            <person name="Liu T."/>
            <person name="Pan Y.S."/>
            <person name="Xia L.Y."/>
            <person name="Li J."/>
            <person name="Zhao F."/>
            <person name="Cao W.C."/>
        </authorList>
    </citation>
    <scope>NUCLEOTIDE SEQUENCE [LARGE SCALE GENOMIC DNA]</scope>
    <source>
        <strain evidence="11">HaeL-2018</strain>
    </source>
</reference>
<comment type="subcellular location">
    <subcellularLocation>
        <location evidence="1">Cell membrane</location>
        <topology evidence="1">Multi-pass membrane protein</topology>
    </subcellularLocation>
</comment>
<evidence type="ECO:0000313" key="12">
    <source>
        <dbReference type="Proteomes" id="UP000821853"/>
    </source>
</evidence>
<comment type="similarity">
    <text evidence="2">Belongs to the glutamate-gated ion channel (TC 1.A.10.1) family.</text>
</comment>
<dbReference type="EMBL" id="JABSTR010000002">
    <property type="protein sequence ID" value="KAH9363677.1"/>
    <property type="molecule type" value="Genomic_DNA"/>
</dbReference>
<dbReference type="SUPFAM" id="SSF49599">
    <property type="entry name" value="TRAF domain-like"/>
    <property type="match status" value="1"/>
</dbReference>
<dbReference type="Pfam" id="PF10545">
    <property type="entry name" value="MADF_DNA_bdg"/>
    <property type="match status" value="1"/>
</dbReference>
<evidence type="ECO:0000313" key="11">
    <source>
        <dbReference type="EMBL" id="KAH9363677.1"/>
    </source>
</evidence>
<proteinExistence type="inferred from homology"/>
<gene>
    <name evidence="11" type="ORF">HPB48_017039</name>
</gene>
<keyword evidence="5" id="KW-1133">Transmembrane helix</keyword>
<comment type="caution">
    <text evidence="11">The sequence shown here is derived from an EMBL/GenBank/DDBJ whole genome shotgun (WGS) entry which is preliminary data.</text>
</comment>
<evidence type="ECO:0000256" key="8">
    <source>
        <dbReference type="ARBA" id="ARBA00023180"/>
    </source>
</evidence>
<dbReference type="InterPro" id="IPR052192">
    <property type="entry name" value="Insect_Ionotropic_Sensory_Rcpt"/>
</dbReference>
<evidence type="ECO:0000256" key="3">
    <source>
        <dbReference type="ARBA" id="ARBA00022475"/>
    </source>
</evidence>
<keyword evidence="6" id="KW-0472">Membrane</keyword>
<evidence type="ECO:0000256" key="5">
    <source>
        <dbReference type="ARBA" id="ARBA00022989"/>
    </source>
</evidence>
<dbReference type="GO" id="GO:0050906">
    <property type="term" value="P:detection of stimulus involved in sensory perception"/>
    <property type="evidence" value="ECO:0007669"/>
    <property type="project" value="UniProtKB-ARBA"/>
</dbReference>
<keyword evidence="7" id="KW-0675">Receptor</keyword>
<keyword evidence="3" id="KW-1003">Cell membrane</keyword>
<evidence type="ECO:0000256" key="4">
    <source>
        <dbReference type="ARBA" id="ARBA00022692"/>
    </source>
</evidence>
<dbReference type="InterPro" id="IPR006578">
    <property type="entry name" value="MADF-dom"/>
</dbReference>
<evidence type="ECO:0000256" key="1">
    <source>
        <dbReference type="ARBA" id="ARBA00004651"/>
    </source>
</evidence>
<protein>
    <submittedName>
        <fullName evidence="11">Uncharacterized protein</fullName>
    </submittedName>
</protein>
<accession>A0A9J6FKT5</accession>
<dbReference type="PANTHER" id="PTHR42643">
    <property type="entry name" value="IONOTROPIC RECEPTOR 20A-RELATED"/>
    <property type="match status" value="1"/>
</dbReference>
<sequence>MVSGMPNIDAEALITAVAARPALWQAKHKDNKNKPRKQTLWDEVAAAVAPGVAGGEIDEVIMTSHNGCLVLSCRHVITSNGQLVKNSYILLGSFLSVDCVTEPVQSCTERERDLITCIIAAKAMSRRLKAEAYEVFIRESDLALGPFFPATERLGIAKPCAMVYVEELRILAGRTASQETSVFGYILAFDWMRRKHHLPPSTYHRLPAFAASPHVPKLAGPRFLSAVWWIAVVVLMNAFCGHMRACLMIKPEVEKIESAQHLVRRPHVVPHMWLGTSYVSMVSGSSNPDLRQIGRTIRERRTAVPTSVLYGESLLRQVTRGRAAIISDSMSLTFRVTAVCQAFVGAEFYLAREGVVSHPLNSLARKDIDPVMFKDINKGIQRLLEAGLIDLWFSRAKGDVGRCRGSSTSSGEPDLASPLALTDVFGVFVLWMACIGISCLFFVAEACARCTQKTACHFAPKPADRGRHRWHARVGVQLVWQNYGGDDHPSVFASAVPALFSRMQGCIHAGDAHSFSCVLDGTLVPRDEPLPSNQCDAEAVFALKVKCWNSPYGCIFVGPLADLLGHFERGCGFHTVICQRCHTRVLLARLPVHCKSGCRDLGESQAGAWRPAGNVVSHGSQELMHDTLASLESRMNELVECVKGVDSKSSFLVSSFGEARELLKALASTGSGPGVQSTVGDSVPAHANCVSDPEVLQTPSEQKRLHAAISSLGEWSLMPADSVACLEPTWTHSRAARLKLQGSGYCHYGSNRFEAMCRRGFVVGDDTVKFRVTLVRKWTAPPAPPVGRAQSLNLGDKVET</sequence>
<dbReference type="VEuPathDB" id="VectorBase:HLOH_051303"/>
<dbReference type="AlphaFoldDB" id="A0A9J6FKT5"/>
<dbReference type="PANTHER" id="PTHR42643:SF38">
    <property type="entry name" value="IONOTROPIC RECEPTOR 100A"/>
    <property type="match status" value="1"/>
</dbReference>
<evidence type="ECO:0000259" key="9">
    <source>
        <dbReference type="Pfam" id="PF00060"/>
    </source>
</evidence>
<evidence type="ECO:0000256" key="7">
    <source>
        <dbReference type="ARBA" id="ARBA00023170"/>
    </source>
</evidence>
<dbReference type="GO" id="GO:0015276">
    <property type="term" value="F:ligand-gated monoatomic ion channel activity"/>
    <property type="evidence" value="ECO:0007669"/>
    <property type="project" value="InterPro"/>
</dbReference>
<evidence type="ECO:0000256" key="2">
    <source>
        <dbReference type="ARBA" id="ARBA00008685"/>
    </source>
</evidence>
<dbReference type="Pfam" id="PF00060">
    <property type="entry name" value="Lig_chan"/>
    <property type="match status" value="1"/>
</dbReference>
<name>A0A9J6FKT5_HAELO</name>
<dbReference type="InterPro" id="IPR001320">
    <property type="entry name" value="Iontro_rcpt_C"/>
</dbReference>
<keyword evidence="4" id="KW-0812">Transmembrane</keyword>
<dbReference type="Proteomes" id="UP000821853">
    <property type="component" value="Chromosome 10"/>
</dbReference>
<feature type="domain" description="MADF" evidence="10">
    <location>
        <begin position="13"/>
        <end position="49"/>
    </location>
</feature>
<evidence type="ECO:0000259" key="10">
    <source>
        <dbReference type="Pfam" id="PF10545"/>
    </source>
</evidence>
<keyword evidence="12" id="KW-1185">Reference proteome</keyword>
<evidence type="ECO:0000256" key="6">
    <source>
        <dbReference type="ARBA" id="ARBA00023136"/>
    </source>
</evidence>
<organism evidence="11 12">
    <name type="scientific">Haemaphysalis longicornis</name>
    <name type="common">Bush tick</name>
    <dbReference type="NCBI Taxonomy" id="44386"/>
    <lineage>
        <taxon>Eukaryota</taxon>
        <taxon>Metazoa</taxon>
        <taxon>Ecdysozoa</taxon>
        <taxon>Arthropoda</taxon>
        <taxon>Chelicerata</taxon>
        <taxon>Arachnida</taxon>
        <taxon>Acari</taxon>
        <taxon>Parasitiformes</taxon>
        <taxon>Ixodida</taxon>
        <taxon>Ixodoidea</taxon>
        <taxon>Ixodidae</taxon>
        <taxon>Haemaphysalinae</taxon>
        <taxon>Haemaphysalis</taxon>
    </lineage>
</organism>
<feature type="domain" description="Ionotropic glutamate receptor C-terminal" evidence="9">
    <location>
        <begin position="216"/>
        <end position="433"/>
    </location>
</feature>
<dbReference type="GO" id="GO:0005886">
    <property type="term" value="C:plasma membrane"/>
    <property type="evidence" value="ECO:0007669"/>
    <property type="project" value="UniProtKB-SubCell"/>
</dbReference>